<dbReference type="Pfam" id="PF10316">
    <property type="entry name" value="7TM_GPCR_Srbc"/>
    <property type="match status" value="1"/>
</dbReference>
<keyword evidence="2" id="KW-0675">Receptor</keyword>
<dbReference type="STRING" id="6239.C45H4.11a.1"/>
<dbReference type="InParanoid" id="O44692"/>
<sequence length="294" mass="33656">MLSVSVVISSIGVTSSIVSCVVNTYMFVTVERRKNDMTLFYFRFLLDVILSVLVAAFLTSDIIYFTFSEKMDSQLIVVIFYIPLLASNVAAVRSIVILFISVERVVASYFPIFFHNHRKFRFKVFIMILAVFYGLTEDIVLYVFCDFQLKLVPNCVAFGCTINACYHQYWITHRMTVFALMFLFSIFLASKLFMLRKSKNVGKNEQFRMNRLALIDIGNVTLFEFFPIFLANQLSKYFNFKSLGPYGISIKMLGCAVEAVLMLYILKGKKRRGSERSNSKIASGKTNCILVKSA</sequence>
<keyword evidence="1" id="KW-0472">Membrane</keyword>
<dbReference type="PIR" id="T32716">
    <property type="entry name" value="T32716"/>
</dbReference>
<dbReference type="PANTHER" id="PTHR10664">
    <property type="entry name" value="SERPENTINE RECEPTOR-C.ELEGANS"/>
    <property type="match status" value="1"/>
</dbReference>
<dbReference type="WormBase" id="C45H4.11a">
    <property type="protein sequence ID" value="CE38046"/>
    <property type="gene ID" value="WBGene00016693"/>
    <property type="gene designation" value="srbc-20"/>
</dbReference>
<dbReference type="AlphaFoldDB" id="O44692"/>
<dbReference type="HOGENOM" id="CLU_059075_1_0_1"/>
<dbReference type="PhylomeDB" id="O44692"/>
<dbReference type="AGR" id="WB:WBGene00016693"/>
<dbReference type="GeneID" id="183492"/>
<organism evidence="2 3">
    <name type="scientific">Caenorhabditis elegans</name>
    <dbReference type="NCBI Taxonomy" id="6239"/>
    <lineage>
        <taxon>Eukaryota</taxon>
        <taxon>Metazoa</taxon>
        <taxon>Ecdysozoa</taxon>
        <taxon>Nematoda</taxon>
        <taxon>Chromadorea</taxon>
        <taxon>Rhabditida</taxon>
        <taxon>Rhabditina</taxon>
        <taxon>Rhabditomorpha</taxon>
        <taxon>Rhabditoidea</taxon>
        <taxon>Rhabditidae</taxon>
        <taxon>Peloderinae</taxon>
        <taxon>Caenorhabditis</taxon>
    </lineage>
</organism>
<dbReference type="PaxDb" id="6239-C45H4.11"/>
<dbReference type="Proteomes" id="UP000001940">
    <property type="component" value="Chromosome V"/>
</dbReference>
<proteinExistence type="predicted"/>
<dbReference type="RefSeq" id="NP_503580.2">
    <property type="nucleotide sequence ID" value="NM_071179.4"/>
</dbReference>
<feature type="transmembrane region" description="Helical" evidence="1">
    <location>
        <begin position="243"/>
        <end position="266"/>
    </location>
</feature>
<feature type="transmembrane region" description="Helical" evidence="1">
    <location>
        <begin position="40"/>
        <end position="67"/>
    </location>
</feature>
<keyword evidence="1" id="KW-0812">Transmembrane</keyword>
<dbReference type="CTD" id="183492"/>
<feature type="transmembrane region" description="Helical" evidence="1">
    <location>
        <begin position="175"/>
        <end position="193"/>
    </location>
</feature>
<feature type="transmembrane region" description="Helical" evidence="1">
    <location>
        <begin position="6"/>
        <end position="28"/>
    </location>
</feature>
<evidence type="ECO:0000313" key="4">
    <source>
        <dbReference type="WormBase" id="C45H4.11a"/>
    </source>
</evidence>
<dbReference type="SMR" id="O44692"/>
<evidence type="ECO:0000313" key="3">
    <source>
        <dbReference type="Proteomes" id="UP000001940"/>
    </source>
</evidence>
<keyword evidence="3" id="KW-1185">Reference proteome</keyword>
<dbReference type="EMBL" id="BX284605">
    <property type="protein sequence ID" value="CCD67420.1"/>
    <property type="molecule type" value="Genomic_DNA"/>
</dbReference>
<dbReference type="Bgee" id="WBGene00016693">
    <property type="expression patterns" value="Expressed in larva"/>
</dbReference>
<feature type="transmembrane region" description="Helical" evidence="1">
    <location>
        <begin position="79"/>
        <end position="102"/>
    </location>
</feature>
<feature type="transmembrane region" description="Helical" evidence="1">
    <location>
        <begin position="122"/>
        <end position="144"/>
    </location>
</feature>
<dbReference type="UCSC" id="C45H4.11">
    <property type="organism name" value="c. elegans"/>
</dbReference>
<name>O44692_CAEEL</name>
<gene>
    <name evidence="2 4" type="primary">srbc-20</name>
    <name evidence="4" type="ORF">C45H4.11</name>
    <name evidence="2" type="ORF">CELE_C45H4.11</name>
</gene>
<dbReference type="PANTHER" id="PTHR10664:SF2">
    <property type="entry name" value="SERPENTINE RECEPTOR, CLASS BC (CLASS B-LIKE)"/>
    <property type="match status" value="1"/>
</dbReference>
<protein>
    <submittedName>
        <fullName evidence="2">Serpentine Receptor, class BC (Class B-like)</fullName>
    </submittedName>
</protein>
<accession>O44692</accession>
<evidence type="ECO:0000313" key="2">
    <source>
        <dbReference type="EMBL" id="CCD67420.1"/>
    </source>
</evidence>
<dbReference type="OrthoDB" id="5868788at2759"/>
<dbReference type="eggNOG" id="ENOG502R2IJ">
    <property type="taxonomic scope" value="Eukaryota"/>
</dbReference>
<keyword evidence="1" id="KW-1133">Transmembrane helix</keyword>
<evidence type="ECO:0000256" key="1">
    <source>
        <dbReference type="SAM" id="Phobius"/>
    </source>
</evidence>
<reference evidence="2 3" key="1">
    <citation type="journal article" date="1998" name="Science">
        <title>Genome sequence of the nematode C. elegans: a platform for investigating biology.</title>
        <authorList>
            <consortium name="The C. elegans sequencing consortium"/>
            <person name="Sulson J.E."/>
            <person name="Waterston R."/>
        </authorList>
    </citation>
    <scope>NUCLEOTIDE SEQUENCE [LARGE SCALE GENOMIC DNA]</scope>
    <source>
        <strain evidence="2 3">Bristol N2</strain>
    </source>
</reference>
<feature type="transmembrane region" description="Helical" evidence="1">
    <location>
        <begin position="213"/>
        <end position="231"/>
    </location>
</feature>
<dbReference type="ExpressionAtlas" id="O44692">
    <property type="expression patterns" value="baseline and differential"/>
</dbReference>
<dbReference type="InterPro" id="IPR019420">
    <property type="entry name" value="7TM_GPCR_serpentine_rcpt_Srbc"/>
</dbReference>